<dbReference type="InterPro" id="IPR016181">
    <property type="entry name" value="Acyl_CoA_acyltransferase"/>
</dbReference>
<dbReference type="PROSITE" id="PS51186">
    <property type="entry name" value="GNAT"/>
    <property type="match status" value="1"/>
</dbReference>
<dbReference type="GO" id="GO:0016747">
    <property type="term" value="F:acyltransferase activity, transferring groups other than amino-acyl groups"/>
    <property type="evidence" value="ECO:0007669"/>
    <property type="project" value="InterPro"/>
</dbReference>
<keyword evidence="2" id="KW-0808">Transferase</keyword>
<evidence type="ECO:0000259" key="1">
    <source>
        <dbReference type="PROSITE" id="PS51186"/>
    </source>
</evidence>
<accession>A0A370NN58</accession>
<sequence length="179" mass="19592">MPDQLPHIRSVRLTLLPFRGDDAAEAFACITPTLARFMDWEPAPSLPAFPAVWQGWLASMAGGSEFVFTIRRTDDGLSLGLAGLHFADTPAPELGIWIREDCHGHSYGREAVTAVADWTMANLSPSHLVYPVAEQNWPSRRIAESLGGVVVGQTTTPKYERLIYRIPARGAASAPILLR</sequence>
<dbReference type="Proteomes" id="UP000255165">
    <property type="component" value="Unassembled WGS sequence"/>
</dbReference>
<dbReference type="SUPFAM" id="SSF55729">
    <property type="entry name" value="Acyl-CoA N-acyltransferases (Nat)"/>
    <property type="match status" value="1"/>
</dbReference>
<keyword evidence="3" id="KW-1185">Reference proteome</keyword>
<feature type="domain" description="N-acetyltransferase" evidence="1">
    <location>
        <begin position="25"/>
        <end position="169"/>
    </location>
</feature>
<dbReference type="AlphaFoldDB" id="A0A370NN58"/>
<dbReference type="PANTHER" id="PTHR43792:SF1">
    <property type="entry name" value="N-ACETYLTRANSFERASE DOMAIN-CONTAINING PROTEIN"/>
    <property type="match status" value="1"/>
</dbReference>
<dbReference type="InterPro" id="IPR000182">
    <property type="entry name" value="GNAT_dom"/>
</dbReference>
<evidence type="ECO:0000313" key="3">
    <source>
        <dbReference type="Proteomes" id="UP000255165"/>
    </source>
</evidence>
<dbReference type="Gene3D" id="3.40.630.30">
    <property type="match status" value="1"/>
</dbReference>
<dbReference type="RefSeq" id="WP_115214591.1">
    <property type="nucleotide sequence ID" value="NZ_QKWJ01000049.1"/>
</dbReference>
<reference evidence="3" key="1">
    <citation type="submission" date="2018-06" db="EMBL/GenBank/DDBJ databases">
        <authorList>
            <person name="Feng T."/>
            <person name="Jeon C.O."/>
        </authorList>
    </citation>
    <scope>NUCLEOTIDE SEQUENCE [LARGE SCALE GENOMIC DNA]</scope>
    <source>
        <strain evidence="3">S23</strain>
    </source>
</reference>
<evidence type="ECO:0000313" key="2">
    <source>
        <dbReference type="EMBL" id="RDK07044.1"/>
    </source>
</evidence>
<proteinExistence type="predicted"/>
<gene>
    <name evidence="2" type="ORF">DN412_28215</name>
</gene>
<protein>
    <submittedName>
        <fullName evidence="2">GNAT family N-acetyltransferase</fullName>
    </submittedName>
</protein>
<organism evidence="2 3">
    <name type="scientific">Cupriavidus lacunae</name>
    <dbReference type="NCBI Taxonomy" id="2666307"/>
    <lineage>
        <taxon>Bacteria</taxon>
        <taxon>Pseudomonadati</taxon>
        <taxon>Pseudomonadota</taxon>
        <taxon>Betaproteobacteria</taxon>
        <taxon>Burkholderiales</taxon>
        <taxon>Burkholderiaceae</taxon>
        <taxon>Cupriavidus</taxon>
    </lineage>
</organism>
<dbReference type="Pfam" id="PF13302">
    <property type="entry name" value="Acetyltransf_3"/>
    <property type="match status" value="1"/>
</dbReference>
<comment type="caution">
    <text evidence="2">The sequence shown here is derived from an EMBL/GenBank/DDBJ whole genome shotgun (WGS) entry which is preliminary data.</text>
</comment>
<dbReference type="PANTHER" id="PTHR43792">
    <property type="entry name" value="GNAT FAMILY, PUTATIVE (AFU_ORTHOLOGUE AFUA_3G00765)-RELATED-RELATED"/>
    <property type="match status" value="1"/>
</dbReference>
<name>A0A370NN58_9BURK</name>
<dbReference type="EMBL" id="QKWJ01000049">
    <property type="protein sequence ID" value="RDK07044.1"/>
    <property type="molecule type" value="Genomic_DNA"/>
</dbReference>
<dbReference type="InterPro" id="IPR051531">
    <property type="entry name" value="N-acetyltransferase"/>
</dbReference>